<dbReference type="InterPro" id="IPR037154">
    <property type="entry name" value="YtpR-like_sf"/>
</dbReference>
<dbReference type="InterPro" id="IPR033714">
    <property type="entry name" value="tRNA_bind_bactPheRS"/>
</dbReference>
<dbReference type="Gene3D" id="2.40.50.140">
    <property type="entry name" value="Nucleic acid-binding proteins"/>
    <property type="match status" value="1"/>
</dbReference>
<name>A0A7H1MNE5_9LACO</name>
<dbReference type="AlphaFoldDB" id="A0A7H1MNE5"/>
<dbReference type="PROSITE" id="PS50886">
    <property type="entry name" value="TRBD"/>
    <property type="match status" value="1"/>
</dbReference>
<dbReference type="Proteomes" id="UP000516446">
    <property type="component" value="Chromosome"/>
</dbReference>
<dbReference type="RefSeq" id="WP_104914700.1">
    <property type="nucleotide sequence ID" value="NZ_CP026847.1"/>
</dbReference>
<dbReference type="InterPro" id="IPR027855">
    <property type="entry name" value="DUF4479"/>
</dbReference>
<proteinExistence type="predicted"/>
<dbReference type="Pfam" id="PF01588">
    <property type="entry name" value="tRNA_bind"/>
    <property type="match status" value="1"/>
</dbReference>
<evidence type="ECO:0000313" key="1">
    <source>
        <dbReference type="EMBL" id="QNT64981.1"/>
    </source>
</evidence>
<keyword evidence="2" id="KW-1185">Reference proteome</keyword>
<dbReference type="GO" id="GO:0000049">
    <property type="term" value="F:tRNA binding"/>
    <property type="evidence" value="ECO:0007669"/>
    <property type="project" value="UniProtKB-UniRule"/>
</dbReference>
<dbReference type="CDD" id="cd02796">
    <property type="entry name" value="tRNA_bind_bactPheRS"/>
    <property type="match status" value="1"/>
</dbReference>
<dbReference type="InterPro" id="IPR002547">
    <property type="entry name" value="tRNA-bd_dom"/>
</dbReference>
<dbReference type="NCBIfam" id="NF045760">
    <property type="entry name" value="YtpR"/>
    <property type="match status" value="1"/>
</dbReference>
<dbReference type="SUPFAM" id="SSF50249">
    <property type="entry name" value="Nucleic acid-binding proteins"/>
    <property type="match status" value="1"/>
</dbReference>
<dbReference type="EMBL" id="CP043431">
    <property type="protein sequence ID" value="QNT64981.1"/>
    <property type="molecule type" value="Genomic_DNA"/>
</dbReference>
<reference evidence="1 2" key="1">
    <citation type="submission" date="2019-08" db="EMBL/GenBank/DDBJ databases">
        <authorList>
            <person name="Chang H.C."/>
            <person name="Mun S.Y."/>
        </authorList>
    </citation>
    <scope>NUCLEOTIDE SEQUENCE [LARGE SCALE GENOMIC DNA]</scope>
    <source>
        <strain evidence="1 2">SK</strain>
    </source>
</reference>
<accession>A0A7H1MNE5</accession>
<sequence length="217" mass="22990">MLITSYNPAALGDVLIAITAPSSEKDLAETKNNVTVIMSPSGDLVGINFLKVSDIIDVKAFQAGQVFLTSTQIDQLNQAIVNAGFEVQLDKVQVKLVVGYVRSAEEHPDSDHLKVTSTEVGDGQMVQIVSGSPNMQANIKVVVAQIGTMMPNGLIIWPGELRGVASNGMIVSGRELNLPNAPTQPGALILPDDFAPIGTIFDPQDPAAQKLFQGQEA</sequence>
<dbReference type="Gene3D" id="3.30.1940.10">
    <property type="entry name" value="YtpR-like"/>
    <property type="match status" value="1"/>
</dbReference>
<protein>
    <submittedName>
        <fullName evidence="1">DUF4479 domain-containing protein</fullName>
    </submittedName>
</protein>
<dbReference type="Pfam" id="PF14794">
    <property type="entry name" value="DUF4479"/>
    <property type="match status" value="1"/>
</dbReference>
<dbReference type="InterPro" id="IPR012340">
    <property type="entry name" value="NA-bd_OB-fold"/>
</dbReference>
<organism evidence="1 2">
    <name type="scientific">Weissella koreensis</name>
    <dbReference type="NCBI Taxonomy" id="165096"/>
    <lineage>
        <taxon>Bacteria</taxon>
        <taxon>Bacillati</taxon>
        <taxon>Bacillota</taxon>
        <taxon>Bacilli</taxon>
        <taxon>Lactobacillales</taxon>
        <taxon>Lactobacillaceae</taxon>
        <taxon>Weissella</taxon>
    </lineage>
</organism>
<gene>
    <name evidence="1" type="ORF">FY536_06845</name>
</gene>
<evidence type="ECO:0000313" key="2">
    <source>
        <dbReference type="Proteomes" id="UP000516446"/>
    </source>
</evidence>